<comment type="cofactor">
    <cofactor evidence="8">
        <name>Zn(2+)</name>
        <dbReference type="ChEBI" id="CHEBI:29105"/>
    </cofactor>
    <text evidence="8">Binds 1 zinc ion per subunit.</text>
</comment>
<reference evidence="10 11" key="1">
    <citation type="submission" date="2015-10" db="EMBL/GenBank/DDBJ databases">
        <title>Corynebacteirum lowii and Corynebacterium oculi species nova, derived from human clinical disease and and emended description of Corynebacterium mastiditis.</title>
        <authorList>
            <person name="Bernard K."/>
            <person name="Pacheco A.L."/>
            <person name="Mcdougall C."/>
            <person name="Burtx T."/>
            <person name="Weibe D."/>
            <person name="Tyler S."/>
            <person name="Olson A.B."/>
            <person name="Cnockaert M."/>
            <person name="Eguchi H."/>
            <person name="Kuwahara T."/>
            <person name="Nakayama-Imaohji H."/>
            <person name="Boudewijins M."/>
            <person name="Van Hoecke F."/>
            <person name="Bernier A.-M."/>
            <person name="Vandamme P."/>
        </authorList>
    </citation>
    <scope>NUCLEOTIDE SEQUENCE [LARGE SCALE GENOMIC DNA]</scope>
    <source>
        <strain evidence="10 11">NML 130210</strain>
    </source>
</reference>
<protein>
    <recommendedName>
        <fullName evidence="3">mannose-6-phosphate isomerase</fullName>
        <ecNumber evidence="3">5.3.1.8</ecNumber>
    </recommendedName>
</protein>
<evidence type="ECO:0000256" key="7">
    <source>
        <dbReference type="PIRSR" id="PIRSR001480-1"/>
    </source>
</evidence>
<keyword evidence="6 10" id="KW-0413">Isomerase</keyword>
<dbReference type="PANTHER" id="PTHR10309:SF0">
    <property type="entry name" value="MANNOSE-6-PHOSPHATE ISOMERASE"/>
    <property type="match status" value="1"/>
</dbReference>
<feature type="binding site" evidence="8">
    <location>
        <position position="132"/>
    </location>
    <ligand>
        <name>Zn(2+)</name>
        <dbReference type="ChEBI" id="CHEBI:29105"/>
    </ligand>
</feature>
<gene>
    <name evidence="10" type="primary">manA</name>
    <name evidence="10" type="ORF">Cocul_00938</name>
</gene>
<dbReference type="InterPro" id="IPR014710">
    <property type="entry name" value="RmlC-like_jellyroll"/>
</dbReference>
<keyword evidence="4 8" id="KW-0479">Metal-binding</keyword>
<dbReference type="InterPro" id="IPR011051">
    <property type="entry name" value="RmlC_Cupin_sf"/>
</dbReference>
<accession>A0A0Q0YNW2</accession>
<dbReference type="OrthoDB" id="9792649at2"/>
<dbReference type="STRING" id="1544416.Cocul_00938"/>
<evidence type="ECO:0000256" key="6">
    <source>
        <dbReference type="ARBA" id="ARBA00023235"/>
    </source>
</evidence>
<dbReference type="AlphaFoldDB" id="A0A0Q0YNW2"/>
<keyword evidence="11" id="KW-1185">Reference proteome</keyword>
<dbReference type="NCBIfam" id="TIGR00218">
    <property type="entry name" value="manA"/>
    <property type="match status" value="1"/>
</dbReference>
<proteinExistence type="inferred from homology"/>
<evidence type="ECO:0000256" key="1">
    <source>
        <dbReference type="ARBA" id="ARBA00000757"/>
    </source>
</evidence>
<organism evidence="10 11">
    <name type="scientific">Corynebacterium oculi</name>
    <dbReference type="NCBI Taxonomy" id="1544416"/>
    <lineage>
        <taxon>Bacteria</taxon>
        <taxon>Bacillati</taxon>
        <taxon>Actinomycetota</taxon>
        <taxon>Actinomycetes</taxon>
        <taxon>Mycobacteriales</taxon>
        <taxon>Corynebacteriaceae</taxon>
        <taxon>Corynebacterium</taxon>
    </lineage>
</organism>
<dbReference type="Proteomes" id="UP000050517">
    <property type="component" value="Unassembled WGS sequence"/>
</dbReference>
<evidence type="ECO:0000256" key="5">
    <source>
        <dbReference type="ARBA" id="ARBA00022833"/>
    </source>
</evidence>
<dbReference type="GO" id="GO:0004476">
    <property type="term" value="F:mannose-6-phosphate isomerase activity"/>
    <property type="evidence" value="ECO:0007669"/>
    <property type="project" value="UniProtKB-EC"/>
</dbReference>
<evidence type="ECO:0000259" key="9">
    <source>
        <dbReference type="Pfam" id="PF20511"/>
    </source>
</evidence>
<dbReference type="Gene3D" id="1.10.441.10">
    <property type="entry name" value="Phosphomannose Isomerase, domain 2"/>
    <property type="match status" value="1"/>
</dbReference>
<dbReference type="PATRIC" id="fig|1544416.3.peg.943"/>
<evidence type="ECO:0000256" key="2">
    <source>
        <dbReference type="ARBA" id="ARBA00010772"/>
    </source>
</evidence>
<dbReference type="InterPro" id="IPR046457">
    <property type="entry name" value="PMI_typeI_cat"/>
</dbReference>
<feature type="domain" description="Phosphomannose isomerase type I catalytic" evidence="9">
    <location>
        <begin position="3"/>
        <end position="149"/>
    </location>
</feature>
<dbReference type="PRINTS" id="PR00714">
    <property type="entry name" value="MAN6PISMRASE"/>
</dbReference>
<evidence type="ECO:0000256" key="8">
    <source>
        <dbReference type="PIRSR" id="PIRSR001480-2"/>
    </source>
</evidence>
<feature type="binding site" evidence="8">
    <location>
        <position position="95"/>
    </location>
    <ligand>
        <name>Zn(2+)</name>
        <dbReference type="ChEBI" id="CHEBI:29105"/>
    </ligand>
</feature>
<dbReference type="GO" id="GO:0005829">
    <property type="term" value="C:cytosol"/>
    <property type="evidence" value="ECO:0007669"/>
    <property type="project" value="TreeGrafter"/>
</dbReference>
<dbReference type="GO" id="GO:0008270">
    <property type="term" value="F:zinc ion binding"/>
    <property type="evidence" value="ECO:0007669"/>
    <property type="project" value="InterPro"/>
</dbReference>
<feature type="active site" evidence="7">
    <location>
        <position position="281"/>
    </location>
</feature>
<dbReference type="PROSITE" id="PS00965">
    <property type="entry name" value="PMI_I_1"/>
    <property type="match status" value="1"/>
</dbReference>
<evidence type="ECO:0000313" key="11">
    <source>
        <dbReference type="Proteomes" id="UP000050517"/>
    </source>
</evidence>
<evidence type="ECO:0000256" key="3">
    <source>
        <dbReference type="ARBA" id="ARBA00011956"/>
    </source>
</evidence>
<comment type="catalytic activity">
    <reaction evidence="1">
        <text>D-mannose 6-phosphate = D-fructose 6-phosphate</text>
        <dbReference type="Rhea" id="RHEA:12356"/>
        <dbReference type="ChEBI" id="CHEBI:58735"/>
        <dbReference type="ChEBI" id="CHEBI:61527"/>
        <dbReference type="EC" id="5.3.1.8"/>
    </reaction>
</comment>
<keyword evidence="5 8" id="KW-0862">Zinc</keyword>
<name>A0A0Q0YNW2_9CORY</name>
<dbReference type="Pfam" id="PF20511">
    <property type="entry name" value="PMI_typeI_cat"/>
    <property type="match status" value="1"/>
</dbReference>
<dbReference type="PANTHER" id="PTHR10309">
    <property type="entry name" value="MANNOSE-6-PHOSPHATE ISOMERASE"/>
    <property type="match status" value="1"/>
</dbReference>
<feature type="binding site" evidence="8">
    <location>
        <position position="97"/>
    </location>
    <ligand>
        <name>Zn(2+)</name>
        <dbReference type="ChEBI" id="CHEBI:29105"/>
    </ligand>
</feature>
<dbReference type="EMBL" id="LKST01000002">
    <property type="protein sequence ID" value="KQB84141.1"/>
    <property type="molecule type" value="Genomic_DNA"/>
</dbReference>
<dbReference type="CDD" id="cd07011">
    <property type="entry name" value="cupin_PMI_type_I_N"/>
    <property type="match status" value="1"/>
</dbReference>
<dbReference type="Gene3D" id="2.60.120.10">
    <property type="entry name" value="Jelly Rolls"/>
    <property type="match status" value="2"/>
</dbReference>
<dbReference type="EC" id="5.3.1.8" evidence="3"/>
<dbReference type="SUPFAM" id="SSF51182">
    <property type="entry name" value="RmlC-like cupins"/>
    <property type="match status" value="1"/>
</dbReference>
<evidence type="ECO:0000256" key="4">
    <source>
        <dbReference type="ARBA" id="ARBA00022723"/>
    </source>
</evidence>
<evidence type="ECO:0000313" key="10">
    <source>
        <dbReference type="EMBL" id="KQB84141.1"/>
    </source>
</evidence>
<dbReference type="InterPro" id="IPR001250">
    <property type="entry name" value="Man6P_Isoase-1"/>
</dbReference>
<dbReference type="PIRSF" id="PIRSF001480">
    <property type="entry name" value="Mannose-6-phosphate_isomerase"/>
    <property type="match status" value="1"/>
</dbReference>
<feature type="binding site" evidence="8">
    <location>
        <position position="262"/>
    </location>
    <ligand>
        <name>Zn(2+)</name>
        <dbReference type="ChEBI" id="CHEBI:29105"/>
    </ligand>
</feature>
<dbReference type="GO" id="GO:0005975">
    <property type="term" value="P:carbohydrate metabolic process"/>
    <property type="evidence" value="ECO:0007669"/>
    <property type="project" value="InterPro"/>
</dbReference>
<comment type="similarity">
    <text evidence="2">Belongs to the mannose-6-phosphate isomerase type 1 family.</text>
</comment>
<dbReference type="RefSeq" id="WP_055122626.1">
    <property type="nucleotide sequence ID" value="NZ_LKST01000002.1"/>
</dbReference>
<comment type="caution">
    <text evidence="10">The sequence shown here is derived from an EMBL/GenBank/DDBJ whole genome shotgun (WGS) entry which is preliminary data.</text>
</comment>
<dbReference type="InterPro" id="IPR018050">
    <property type="entry name" value="Pmannose_isomerase-type1_CS"/>
</dbReference>
<dbReference type="GO" id="GO:0009298">
    <property type="term" value="P:GDP-mannose biosynthetic process"/>
    <property type="evidence" value="ECO:0007669"/>
    <property type="project" value="InterPro"/>
</dbReference>
<dbReference type="InterPro" id="IPR016305">
    <property type="entry name" value="Mannose-6-P_Isomerase"/>
</dbReference>
<sequence length="391" mass="42353">MDKLNGVIRAYPWGSRTLIPGLRGEPVPSANPQAELWYGAHPASPSTLRATREALDAAIAADPEAHLGSRVRAAFGDRLPFLLKLLAAAEPLSLQAHPSKAQAEEGFARENAEGISLDAANRNYKDDNHKPELIVALTEFTAMAGFRPLDRTLELFNVLDCPEVERYLTMLDPQGDEAANLRALFTTWITIPHAVRTALIQAIVEHARPLAGRGDWIGDVLSTVLDMQERYPGDIGVLGALLLNHIHLEPGQAIYLDAGQLHAYVKGMGVEIMANSDNVLRGGLTSKYVDVPELVRLLTFDSLREPTVECDSQGYYPVPSTEFQLSRHRLGGTEALEVDHDGPSIVMCTQGRARVGEETLAAGEAAWVPASASAARCGAEGEAAEVFWARV</sequence>